<evidence type="ECO:0000313" key="6">
    <source>
        <dbReference type="Proteomes" id="UP001430356"/>
    </source>
</evidence>
<proteinExistence type="inferred from homology"/>
<evidence type="ECO:0000256" key="3">
    <source>
        <dbReference type="ARBA" id="ARBA00023274"/>
    </source>
</evidence>
<dbReference type="GO" id="GO:0006412">
    <property type="term" value="P:translation"/>
    <property type="evidence" value="ECO:0007669"/>
    <property type="project" value="InterPro"/>
</dbReference>
<dbReference type="PANTHER" id="PTHR45987:SF4">
    <property type="entry name" value="LARGE RIBOSOMAL SUBUNIT PROTEIN BL12M"/>
    <property type="match status" value="1"/>
</dbReference>
<comment type="caution">
    <text evidence="5">The sequence shown here is derived from an EMBL/GenBank/DDBJ whole genome shotgun (WGS) entry which is preliminary data.</text>
</comment>
<dbReference type="Proteomes" id="UP001430356">
    <property type="component" value="Unassembled WGS sequence"/>
</dbReference>
<dbReference type="PANTHER" id="PTHR45987">
    <property type="entry name" value="39S RIBOSOMAL PROTEIN L12"/>
    <property type="match status" value="1"/>
</dbReference>
<keyword evidence="6" id="KW-1185">Reference proteome</keyword>
<dbReference type="GO" id="GO:0003729">
    <property type="term" value="F:mRNA binding"/>
    <property type="evidence" value="ECO:0007669"/>
    <property type="project" value="TreeGrafter"/>
</dbReference>
<accession>A0AAW0EWT8</accession>
<keyword evidence="3" id="KW-0687">Ribonucleoprotein</keyword>
<dbReference type="CDD" id="cd00387">
    <property type="entry name" value="Ribosomal_L7_L12"/>
    <property type="match status" value="1"/>
</dbReference>
<dbReference type="SUPFAM" id="SSF54736">
    <property type="entry name" value="ClpS-like"/>
    <property type="match status" value="1"/>
</dbReference>
<gene>
    <name evidence="5" type="ORF">NESM_000704700</name>
</gene>
<evidence type="ECO:0000313" key="5">
    <source>
        <dbReference type="EMBL" id="KAK7197547.1"/>
    </source>
</evidence>
<feature type="domain" description="Large ribosomal subunit protein bL12 C-terminal" evidence="4">
    <location>
        <begin position="153"/>
        <end position="219"/>
    </location>
</feature>
<dbReference type="InterPro" id="IPR013823">
    <property type="entry name" value="Ribosomal_bL12_C"/>
</dbReference>
<dbReference type="AlphaFoldDB" id="A0AAW0EWT8"/>
<evidence type="ECO:0000256" key="1">
    <source>
        <dbReference type="ARBA" id="ARBA00007197"/>
    </source>
</evidence>
<name>A0AAW0EWT8_9TRYP</name>
<dbReference type="Pfam" id="PF00542">
    <property type="entry name" value="Ribosomal_L12"/>
    <property type="match status" value="1"/>
</dbReference>
<organism evidence="5 6">
    <name type="scientific">Novymonas esmeraldas</name>
    <dbReference type="NCBI Taxonomy" id="1808958"/>
    <lineage>
        <taxon>Eukaryota</taxon>
        <taxon>Discoba</taxon>
        <taxon>Euglenozoa</taxon>
        <taxon>Kinetoplastea</taxon>
        <taxon>Metakinetoplastina</taxon>
        <taxon>Trypanosomatida</taxon>
        <taxon>Trypanosomatidae</taxon>
        <taxon>Novymonas</taxon>
    </lineage>
</organism>
<dbReference type="Gene3D" id="3.30.1390.10">
    <property type="match status" value="1"/>
</dbReference>
<reference evidence="5 6" key="1">
    <citation type="journal article" date="2021" name="MBio">
        <title>A New Model Trypanosomatid, Novymonas esmeraldas: Genomic Perception of Its 'Candidatus Pandoraea novymonadis' Endosymbiont.</title>
        <authorList>
            <person name="Zakharova A."/>
            <person name="Saura A."/>
            <person name="Butenko A."/>
            <person name="Podesvova L."/>
            <person name="Warmusova S."/>
            <person name="Kostygov A.Y."/>
            <person name="Nenarokova A."/>
            <person name="Lukes J."/>
            <person name="Opperdoes F.R."/>
            <person name="Yurchenko V."/>
        </authorList>
    </citation>
    <scope>NUCLEOTIDE SEQUENCE [LARGE SCALE GENOMIC DNA]</scope>
    <source>
        <strain evidence="5 6">E262AT.01</strain>
    </source>
</reference>
<dbReference type="GO" id="GO:1990904">
    <property type="term" value="C:ribonucleoprotein complex"/>
    <property type="evidence" value="ECO:0007669"/>
    <property type="project" value="UniProtKB-KW"/>
</dbReference>
<dbReference type="GO" id="GO:0003735">
    <property type="term" value="F:structural constituent of ribosome"/>
    <property type="evidence" value="ECO:0007669"/>
    <property type="project" value="InterPro"/>
</dbReference>
<evidence type="ECO:0000259" key="4">
    <source>
        <dbReference type="Pfam" id="PF00542"/>
    </source>
</evidence>
<comment type="similarity">
    <text evidence="1">Belongs to the bacterial ribosomal protein bL12 family.</text>
</comment>
<dbReference type="InterPro" id="IPR000206">
    <property type="entry name" value="Ribosomal_bL12"/>
</dbReference>
<dbReference type="FunFam" id="3.30.1390.10:FF:000001">
    <property type="entry name" value="50S ribosomal protein L7/L12"/>
    <property type="match status" value="1"/>
</dbReference>
<keyword evidence="2 5" id="KW-0689">Ribosomal protein</keyword>
<dbReference type="InterPro" id="IPR014719">
    <property type="entry name" value="Ribosomal_bL12_C/ClpS-like"/>
</dbReference>
<protein>
    <submittedName>
        <fullName evidence="5">Ribosomal protein l7/l12-like protein</fullName>
    </submittedName>
</protein>
<sequence length="220" mass="22294">MLLRPPFARPAVLPPVAGAALLVARRTLIRGVASHRIPRGMAPLGVRCSADAVEELAEAYVNMDAITMTAFHKKAMQAMLRSSGDSSGSGGGGAAPAPALDYEGQLLHAMGGGGGDAVVSAPPAAAAVANGGTAPAASEAAPPAKKAAEKTAFDVALKKFPAESKIKLIRELRSVCGLGIQEAKTAIESAPGVVARQVQTADAERLKEAMVKLGAEVELL</sequence>
<dbReference type="GO" id="GO:0005840">
    <property type="term" value="C:ribosome"/>
    <property type="evidence" value="ECO:0007669"/>
    <property type="project" value="UniProtKB-KW"/>
</dbReference>
<evidence type="ECO:0000256" key="2">
    <source>
        <dbReference type="ARBA" id="ARBA00022980"/>
    </source>
</evidence>
<dbReference type="EMBL" id="JAECZO010000110">
    <property type="protein sequence ID" value="KAK7197547.1"/>
    <property type="molecule type" value="Genomic_DNA"/>
</dbReference>